<name>A0A317NGW1_9NOCA</name>
<accession>A0A317NGW1</accession>
<gene>
    <name evidence="2" type="ORF">DFR69_106240</name>
</gene>
<evidence type="ECO:0000256" key="1">
    <source>
        <dbReference type="SAM" id="MobiDB-lite"/>
    </source>
</evidence>
<reference evidence="2 3" key="1">
    <citation type="submission" date="2018-05" db="EMBL/GenBank/DDBJ databases">
        <title>Genomic Encyclopedia of Type Strains, Phase IV (KMG-IV): sequencing the most valuable type-strain genomes for metagenomic binning, comparative biology and taxonomic classification.</title>
        <authorList>
            <person name="Goeker M."/>
        </authorList>
    </citation>
    <scope>NUCLEOTIDE SEQUENCE [LARGE SCALE GENOMIC DNA]</scope>
    <source>
        <strain evidence="2 3">DSM 44717</strain>
    </source>
</reference>
<feature type="region of interest" description="Disordered" evidence="1">
    <location>
        <begin position="1"/>
        <end position="23"/>
    </location>
</feature>
<protein>
    <submittedName>
        <fullName evidence="2">Uncharacterized protein</fullName>
    </submittedName>
</protein>
<dbReference type="EMBL" id="QGTL01000006">
    <property type="protein sequence ID" value="PWV74429.1"/>
    <property type="molecule type" value="Genomic_DNA"/>
</dbReference>
<evidence type="ECO:0000313" key="2">
    <source>
        <dbReference type="EMBL" id="PWV74429.1"/>
    </source>
</evidence>
<evidence type="ECO:0000313" key="3">
    <source>
        <dbReference type="Proteomes" id="UP000246410"/>
    </source>
</evidence>
<keyword evidence="3" id="KW-1185">Reference proteome</keyword>
<dbReference type="AlphaFoldDB" id="A0A317NGW1"/>
<sequence length="99" mass="10346">MSQALAPLPASTLGSNGTLGAPPRSARVCAAEYRQAGLPASVRNRVFVQTSNAVIGLPSPLKPAATRREWIVAPRFKLRPTTSMVIAAVIEILSKGGPL</sequence>
<comment type="caution">
    <text evidence="2">The sequence shown here is derived from an EMBL/GenBank/DDBJ whole genome shotgun (WGS) entry which is preliminary data.</text>
</comment>
<proteinExistence type="predicted"/>
<organism evidence="2 3">
    <name type="scientific">Nocardia neocaledoniensis</name>
    <dbReference type="NCBI Taxonomy" id="236511"/>
    <lineage>
        <taxon>Bacteria</taxon>
        <taxon>Bacillati</taxon>
        <taxon>Actinomycetota</taxon>
        <taxon>Actinomycetes</taxon>
        <taxon>Mycobacteriales</taxon>
        <taxon>Nocardiaceae</taxon>
        <taxon>Nocardia</taxon>
    </lineage>
</organism>
<dbReference type="Proteomes" id="UP000246410">
    <property type="component" value="Unassembled WGS sequence"/>
</dbReference>